<dbReference type="GO" id="GO:0005524">
    <property type="term" value="F:ATP binding"/>
    <property type="evidence" value="ECO:0007669"/>
    <property type="project" value="UniProtKB-KW"/>
</dbReference>
<accession>A0A5Q2RMP1</accession>
<organism evidence="7 8">
    <name type="scientific">Actinomarinicola tropica</name>
    <dbReference type="NCBI Taxonomy" id="2789776"/>
    <lineage>
        <taxon>Bacteria</taxon>
        <taxon>Bacillati</taxon>
        <taxon>Actinomycetota</taxon>
        <taxon>Acidimicrobiia</taxon>
        <taxon>Acidimicrobiales</taxon>
        <taxon>Iamiaceae</taxon>
        <taxon>Actinomarinicola</taxon>
    </lineage>
</organism>
<dbReference type="GO" id="GO:0005737">
    <property type="term" value="C:cytoplasm"/>
    <property type="evidence" value="ECO:0007669"/>
    <property type="project" value="TreeGrafter"/>
</dbReference>
<dbReference type="InterPro" id="IPR003142">
    <property type="entry name" value="BPL_C"/>
</dbReference>
<dbReference type="InterPro" id="IPR045864">
    <property type="entry name" value="aa-tRNA-synth_II/BPL/LPL"/>
</dbReference>
<dbReference type="CDD" id="cd16442">
    <property type="entry name" value="BPL"/>
    <property type="match status" value="1"/>
</dbReference>
<evidence type="ECO:0000256" key="5">
    <source>
        <dbReference type="ARBA" id="ARBA00024227"/>
    </source>
</evidence>
<keyword evidence="1 7" id="KW-0436">Ligase</keyword>
<dbReference type="AlphaFoldDB" id="A0A5Q2RMP1"/>
<dbReference type="EC" id="6.3.4.15" evidence="5"/>
<dbReference type="NCBIfam" id="TIGR00121">
    <property type="entry name" value="birA_ligase"/>
    <property type="match status" value="1"/>
</dbReference>
<evidence type="ECO:0000256" key="3">
    <source>
        <dbReference type="ARBA" id="ARBA00022840"/>
    </source>
</evidence>
<dbReference type="GO" id="GO:0004077">
    <property type="term" value="F:biotin--[biotin carboxyl-carrier protein] ligase activity"/>
    <property type="evidence" value="ECO:0007669"/>
    <property type="project" value="UniProtKB-EC"/>
</dbReference>
<dbReference type="PANTHER" id="PTHR12835">
    <property type="entry name" value="BIOTIN PROTEIN LIGASE"/>
    <property type="match status" value="1"/>
</dbReference>
<dbReference type="Proteomes" id="UP000334019">
    <property type="component" value="Chromosome"/>
</dbReference>
<dbReference type="SUPFAM" id="SSF55681">
    <property type="entry name" value="Class II aaRS and biotin synthetases"/>
    <property type="match status" value="1"/>
</dbReference>
<evidence type="ECO:0000256" key="2">
    <source>
        <dbReference type="ARBA" id="ARBA00022741"/>
    </source>
</evidence>
<dbReference type="KEGG" id="atq:GH723_12380"/>
<keyword evidence="3" id="KW-0067">ATP-binding</keyword>
<keyword evidence="4" id="KW-0092">Biotin</keyword>
<feature type="domain" description="BPL/LPL catalytic" evidence="6">
    <location>
        <begin position="21"/>
        <end position="202"/>
    </location>
</feature>
<evidence type="ECO:0000256" key="4">
    <source>
        <dbReference type="ARBA" id="ARBA00023267"/>
    </source>
</evidence>
<dbReference type="Gene3D" id="3.30.930.10">
    <property type="entry name" value="Bira Bifunctional Protein, Domain 2"/>
    <property type="match status" value="1"/>
</dbReference>
<sequence length="270" mass="28025">MVTGMPGDHARTALAGSRFADLRWVESTGSTNADLLELARGGAPDGIVLVADHQSAGRGRLDRTWTAPAGSSLLFSTLVRPDLAPSDLHLLTTAVAVAASDACEAVAGVRPRLKWPNDLVVADGDGTDRKLAGILSESVVDGGEVRAVVVGMGLNVNWPATLPDDLAATATSLNHLAGHDVDREQLLVAHLRGLEVILAELASPGGREALIIRYRHLSATLGRTVRVELASGALVGQAVDVDDAGHLVVELGGELVPVVAGDVVHLRTQD</sequence>
<evidence type="ECO:0000313" key="7">
    <source>
        <dbReference type="EMBL" id="QGG95831.1"/>
    </source>
</evidence>
<dbReference type="PROSITE" id="PS51733">
    <property type="entry name" value="BPL_LPL_CATALYTIC"/>
    <property type="match status" value="1"/>
</dbReference>
<proteinExistence type="predicted"/>
<keyword evidence="8" id="KW-1185">Reference proteome</keyword>
<gene>
    <name evidence="7" type="ORF">GH723_12380</name>
</gene>
<dbReference type="EMBL" id="CP045851">
    <property type="protein sequence ID" value="QGG95831.1"/>
    <property type="molecule type" value="Genomic_DNA"/>
</dbReference>
<protein>
    <recommendedName>
        <fullName evidence="5">biotin--[biotin carboxyl-carrier protein] ligase</fullName>
        <ecNumber evidence="5">6.3.4.15</ecNumber>
    </recommendedName>
</protein>
<dbReference type="Gene3D" id="2.30.30.100">
    <property type="match status" value="1"/>
</dbReference>
<keyword evidence="2" id="KW-0547">Nucleotide-binding</keyword>
<evidence type="ECO:0000256" key="1">
    <source>
        <dbReference type="ARBA" id="ARBA00022598"/>
    </source>
</evidence>
<dbReference type="Pfam" id="PF02237">
    <property type="entry name" value="BPL_C"/>
    <property type="match status" value="1"/>
</dbReference>
<name>A0A5Q2RMP1_9ACTN</name>
<dbReference type="InterPro" id="IPR004408">
    <property type="entry name" value="Biotin_CoA_COase_ligase"/>
</dbReference>
<dbReference type="SUPFAM" id="SSF50037">
    <property type="entry name" value="C-terminal domain of transcriptional repressors"/>
    <property type="match status" value="1"/>
</dbReference>
<evidence type="ECO:0000313" key="8">
    <source>
        <dbReference type="Proteomes" id="UP000334019"/>
    </source>
</evidence>
<dbReference type="InterPro" id="IPR004143">
    <property type="entry name" value="BPL_LPL_catalytic"/>
</dbReference>
<reference evidence="7 8" key="1">
    <citation type="submission" date="2019-11" db="EMBL/GenBank/DDBJ databases">
        <authorList>
            <person name="He Y."/>
        </authorList>
    </citation>
    <scope>NUCLEOTIDE SEQUENCE [LARGE SCALE GENOMIC DNA]</scope>
    <source>
        <strain evidence="7 8">SCSIO 58843</strain>
    </source>
</reference>
<dbReference type="Pfam" id="PF03099">
    <property type="entry name" value="BPL_LplA_LipB"/>
    <property type="match status" value="1"/>
</dbReference>
<evidence type="ECO:0000259" key="6">
    <source>
        <dbReference type="PROSITE" id="PS51733"/>
    </source>
</evidence>
<dbReference type="PANTHER" id="PTHR12835:SF5">
    <property type="entry name" value="BIOTIN--PROTEIN LIGASE"/>
    <property type="match status" value="1"/>
</dbReference>
<dbReference type="InterPro" id="IPR008988">
    <property type="entry name" value="Transcriptional_repressor_C"/>
</dbReference>